<feature type="chain" id="PRO_5016688339" evidence="1">
    <location>
        <begin position="29"/>
        <end position="256"/>
    </location>
</feature>
<dbReference type="SMART" id="SM00849">
    <property type="entry name" value="Lactamase_B"/>
    <property type="match status" value="1"/>
</dbReference>
<dbReference type="InterPro" id="IPR050114">
    <property type="entry name" value="UPF0173_UPF0282_UlaG_hydrolase"/>
</dbReference>
<name>A0A369TG25_9PROT</name>
<dbReference type="InterPro" id="IPR001279">
    <property type="entry name" value="Metallo-B-lactamas"/>
</dbReference>
<sequence>MMKSLLRAFSTALLGGAMLLAGTVGAVAADGKIGLKFLGHATFEVTSPGGTTILLDPFLSKNPKTPEEYKDIGQYQPDAILVTHSHFDHVADAEAIAKASGAPIIGAYEHAGAMDVPKDQQKGGNVGGKYQVGDVTVHYVPAMHSSDPGGRPVGFVLEFNDGRTLYDTGDTWIFGDMALIEEIHSPDIVLLQAGGGPYNQDPEIARMAIDKYFDPEVVVPMHYGTFGVLASDADVEAALADHPAVRIMQPGDSAEF</sequence>
<keyword evidence="3" id="KW-0378">Hydrolase</keyword>
<accession>A0A369TG25</accession>
<dbReference type="PANTHER" id="PTHR43546:SF3">
    <property type="entry name" value="UPF0173 METAL-DEPENDENT HYDROLASE MJ1163"/>
    <property type="match status" value="1"/>
</dbReference>
<proteinExistence type="predicted"/>
<dbReference type="SUPFAM" id="SSF56281">
    <property type="entry name" value="Metallo-hydrolase/oxidoreductase"/>
    <property type="match status" value="1"/>
</dbReference>
<dbReference type="EMBL" id="QPMH01000001">
    <property type="protein sequence ID" value="RDD63762.1"/>
    <property type="molecule type" value="Genomic_DNA"/>
</dbReference>
<dbReference type="InterPro" id="IPR036866">
    <property type="entry name" value="RibonucZ/Hydroxyglut_hydro"/>
</dbReference>
<organism evidence="3 4">
    <name type="scientific">Ferruginivarius sediminum</name>
    <dbReference type="NCBI Taxonomy" id="2661937"/>
    <lineage>
        <taxon>Bacteria</taxon>
        <taxon>Pseudomonadati</taxon>
        <taxon>Pseudomonadota</taxon>
        <taxon>Alphaproteobacteria</taxon>
        <taxon>Rhodospirillales</taxon>
        <taxon>Rhodospirillaceae</taxon>
        <taxon>Ferruginivarius</taxon>
    </lineage>
</organism>
<dbReference type="Pfam" id="PF13483">
    <property type="entry name" value="Lactamase_B_3"/>
    <property type="match status" value="1"/>
</dbReference>
<protein>
    <submittedName>
        <fullName evidence="3">Metal-dependent hydrolase</fullName>
    </submittedName>
</protein>
<dbReference type="NCBIfam" id="NF001911">
    <property type="entry name" value="PRK00685.1"/>
    <property type="match status" value="1"/>
</dbReference>
<dbReference type="Proteomes" id="UP000253941">
    <property type="component" value="Unassembled WGS sequence"/>
</dbReference>
<feature type="signal peptide" evidence="1">
    <location>
        <begin position="1"/>
        <end position="28"/>
    </location>
</feature>
<dbReference type="Gene3D" id="3.60.15.10">
    <property type="entry name" value="Ribonuclease Z/Hydroxyacylglutathione hydrolase-like"/>
    <property type="match status" value="1"/>
</dbReference>
<comment type="caution">
    <text evidence="3">The sequence shown here is derived from an EMBL/GenBank/DDBJ whole genome shotgun (WGS) entry which is preliminary data.</text>
</comment>
<dbReference type="PANTHER" id="PTHR43546">
    <property type="entry name" value="UPF0173 METAL-DEPENDENT HYDROLASE MJ1163-RELATED"/>
    <property type="match status" value="1"/>
</dbReference>
<evidence type="ECO:0000259" key="2">
    <source>
        <dbReference type="SMART" id="SM00849"/>
    </source>
</evidence>
<dbReference type="GO" id="GO:0016787">
    <property type="term" value="F:hydrolase activity"/>
    <property type="evidence" value="ECO:0007669"/>
    <property type="project" value="UniProtKB-KW"/>
</dbReference>
<reference evidence="3 4" key="1">
    <citation type="submission" date="2018-07" db="EMBL/GenBank/DDBJ databases">
        <title>Venubactetium sediminum gen. nov., sp. nov., isolated from a marine solar saltern.</title>
        <authorList>
            <person name="Wang S."/>
        </authorList>
    </citation>
    <scope>NUCLEOTIDE SEQUENCE [LARGE SCALE GENOMIC DNA]</scope>
    <source>
        <strain evidence="3 4">WD2A32</strain>
    </source>
</reference>
<evidence type="ECO:0000313" key="3">
    <source>
        <dbReference type="EMBL" id="RDD63762.1"/>
    </source>
</evidence>
<feature type="domain" description="Metallo-beta-lactamase" evidence="2">
    <location>
        <begin position="39"/>
        <end position="222"/>
    </location>
</feature>
<keyword evidence="4" id="KW-1185">Reference proteome</keyword>
<dbReference type="AlphaFoldDB" id="A0A369TG25"/>
<keyword evidence="1" id="KW-0732">Signal</keyword>
<evidence type="ECO:0000256" key="1">
    <source>
        <dbReference type="SAM" id="SignalP"/>
    </source>
</evidence>
<gene>
    <name evidence="3" type="ORF">DRB17_00880</name>
</gene>
<evidence type="ECO:0000313" key="4">
    <source>
        <dbReference type="Proteomes" id="UP000253941"/>
    </source>
</evidence>